<feature type="region of interest" description="Disordered" evidence="1">
    <location>
        <begin position="1"/>
        <end position="20"/>
    </location>
</feature>
<evidence type="ECO:0000313" key="3">
    <source>
        <dbReference type="Proteomes" id="UP000268350"/>
    </source>
</evidence>
<dbReference type="Proteomes" id="UP000268350">
    <property type="component" value="Unassembled WGS sequence"/>
</dbReference>
<dbReference type="OrthoDB" id="7844342at2759"/>
<reference evidence="3" key="1">
    <citation type="submission" date="2018-01" db="EMBL/GenBank/DDBJ databases">
        <authorList>
            <person name="Alioto T."/>
            <person name="Alioto T."/>
        </authorList>
    </citation>
    <scope>NUCLEOTIDE SEQUENCE [LARGE SCALE GENOMIC DNA]</scope>
</reference>
<dbReference type="OMA" id="KFLVFRL"/>
<gene>
    <name evidence="2" type="ORF">DGUA_6G005323</name>
</gene>
<evidence type="ECO:0000313" key="2">
    <source>
        <dbReference type="EMBL" id="SPP80443.1"/>
    </source>
</evidence>
<organism evidence="2 3">
    <name type="scientific">Drosophila guanche</name>
    <name type="common">Fruit fly</name>
    <dbReference type="NCBI Taxonomy" id="7266"/>
    <lineage>
        <taxon>Eukaryota</taxon>
        <taxon>Metazoa</taxon>
        <taxon>Ecdysozoa</taxon>
        <taxon>Arthropoda</taxon>
        <taxon>Hexapoda</taxon>
        <taxon>Insecta</taxon>
        <taxon>Pterygota</taxon>
        <taxon>Neoptera</taxon>
        <taxon>Endopterygota</taxon>
        <taxon>Diptera</taxon>
        <taxon>Brachycera</taxon>
        <taxon>Muscomorpha</taxon>
        <taxon>Ephydroidea</taxon>
        <taxon>Drosophilidae</taxon>
        <taxon>Drosophila</taxon>
        <taxon>Sophophora</taxon>
    </lineage>
</organism>
<protein>
    <submittedName>
        <fullName evidence="2">Uncharacterized protein</fullName>
    </submittedName>
</protein>
<accession>A0A3B0JIA2</accession>
<sequence>MLRHKRNCHAIQTPSDDEHVKLKTSGAPIDALHPLPTQSQSLSSSSLLLLPLLLLILQRLQNNQRLNQRVTFSLELYHKNVIKKLPALKQLEVYKLTKNISQT</sequence>
<proteinExistence type="predicted"/>
<keyword evidence="3" id="KW-1185">Reference proteome</keyword>
<dbReference type="EMBL" id="OUUW01000005">
    <property type="protein sequence ID" value="SPP80443.1"/>
    <property type="molecule type" value="Genomic_DNA"/>
</dbReference>
<name>A0A3B0JIA2_DROGU</name>
<evidence type="ECO:0000256" key="1">
    <source>
        <dbReference type="SAM" id="MobiDB-lite"/>
    </source>
</evidence>
<dbReference type="AlphaFoldDB" id="A0A3B0JIA2"/>